<dbReference type="PANTHER" id="PTHR30508:SF1">
    <property type="entry name" value="UPF0051 PROTEIN ABCI8, CHLOROPLASTIC-RELATED"/>
    <property type="match status" value="1"/>
</dbReference>
<dbReference type="Proteomes" id="UP000231282">
    <property type="component" value="Unassembled WGS sequence"/>
</dbReference>
<dbReference type="SUPFAM" id="SSF101960">
    <property type="entry name" value="Stabilizer of iron transporter SufD"/>
    <property type="match status" value="1"/>
</dbReference>
<dbReference type="Pfam" id="PF01458">
    <property type="entry name" value="SUFBD_core"/>
    <property type="match status" value="1"/>
</dbReference>
<comment type="caution">
    <text evidence="3">The sequence shown here is derived from an EMBL/GenBank/DDBJ whole genome shotgun (WGS) entry which is preliminary data.</text>
</comment>
<dbReference type="InterPro" id="IPR055346">
    <property type="entry name" value="Fe-S_cluster_assembly_SufBD"/>
</dbReference>
<name>A0A2H0WTZ0_9BACT</name>
<proteinExistence type="inferred from homology"/>
<comment type="similarity">
    <text evidence="1">Belongs to the iron-sulfur cluster assembly SufBD family.</text>
</comment>
<dbReference type="InterPro" id="IPR000825">
    <property type="entry name" value="SUF_FeS_clus_asmbl_SufBD_core"/>
</dbReference>
<organism evidence="3 4">
    <name type="scientific">Candidatus Shapirobacteria bacterium CG09_land_8_20_14_0_10_38_17</name>
    <dbReference type="NCBI Taxonomy" id="1974884"/>
    <lineage>
        <taxon>Bacteria</taxon>
        <taxon>Candidatus Shapironibacteriota</taxon>
    </lineage>
</organism>
<evidence type="ECO:0000259" key="2">
    <source>
        <dbReference type="Pfam" id="PF01458"/>
    </source>
</evidence>
<dbReference type="AlphaFoldDB" id="A0A2H0WTZ0"/>
<protein>
    <recommendedName>
        <fullName evidence="2">SUF system FeS cluster assembly SufBD core domain-containing protein</fullName>
    </recommendedName>
</protein>
<evidence type="ECO:0000256" key="1">
    <source>
        <dbReference type="ARBA" id="ARBA00043967"/>
    </source>
</evidence>
<accession>A0A2H0WTZ0</accession>
<dbReference type="PANTHER" id="PTHR30508">
    <property type="entry name" value="FES CLUSTER ASSEMBLY PROTEIN SUF"/>
    <property type="match status" value="1"/>
</dbReference>
<gene>
    <name evidence="3" type="ORF">COT63_00175</name>
</gene>
<evidence type="ECO:0000313" key="3">
    <source>
        <dbReference type="EMBL" id="PIS15389.1"/>
    </source>
</evidence>
<sequence length="318" mass="35553">MKNANNALFWQIDHQIKKSESQEGLVILPSRQAYKELDWTRNLFVDKPKEGYFVWLKKQIDFPLTTCITIASPKTTQNLTNLLVIEKNIKAEANVVCNAAEKSLCATHRAQGRLILKKGASLVYNHFHQWGEEDFVNPDYEFILKENSRLAYNYRSIASPKDLRLKTTIVSQKNSSCNINFVARGLGSKIAIEDTVFLRGVGARGIVKLRLVGGKDSQIKAVSKIVAEKESLGHLDCQGLLINEKAEISLTPQLIVQNKKAQITHEASVGRIAEESLNYLRSRGLTEDEAIDLIAAGFLGEEEPLVIGGRIISSKLYM</sequence>
<evidence type="ECO:0000313" key="4">
    <source>
        <dbReference type="Proteomes" id="UP000231282"/>
    </source>
</evidence>
<dbReference type="EMBL" id="PEZH01000005">
    <property type="protein sequence ID" value="PIS15389.1"/>
    <property type="molecule type" value="Genomic_DNA"/>
</dbReference>
<feature type="domain" description="SUF system FeS cluster assembly SufBD core" evidence="2">
    <location>
        <begin position="72"/>
        <end position="298"/>
    </location>
</feature>
<reference evidence="4" key="1">
    <citation type="submission" date="2017-09" db="EMBL/GenBank/DDBJ databases">
        <title>Depth-based differentiation of microbial function through sediment-hosted aquifers and enrichment of novel symbionts in the deep terrestrial subsurface.</title>
        <authorList>
            <person name="Probst A.J."/>
            <person name="Ladd B."/>
            <person name="Jarett J.K."/>
            <person name="Geller-Mcgrath D.E."/>
            <person name="Sieber C.M.K."/>
            <person name="Emerson J.B."/>
            <person name="Anantharaman K."/>
            <person name="Thomas B.C."/>
            <person name="Malmstrom R."/>
            <person name="Stieglmeier M."/>
            <person name="Klingl A."/>
            <person name="Woyke T."/>
            <person name="Ryan C.M."/>
            <person name="Banfield J.F."/>
        </authorList>
    </citation>
    <scope>NUCLEOTIDE SEQUENCE [LARGE SCALE GENOMIC DNA]</scope>
</reference>
<dbReference type="InterPro" id="IPR037284">
    <property type="entry name" value="SUF_FeS_clus_asmbl_SufBD_sf"/>
</dbReference>
<dbReference type="GO" id="GO:0016226">
    <property type="term" value="P:iron-sulfur cluster assembly"/>
    <property type="evidence" value="ECO:0007669"/>
    <property type="project" value="InterPro"/>
</dbReference>